<evidence type="ECO:0000313" key="3">
    <source>
        <dbReference type="Proteomes" id="UP000308199"/>
    </source>
</evidence>
<gene>
    <name evidence="2" type="ORF">EW145_g7753</name>
</gene>
<dbReference type="AlphaFoldDB" id="A0A4S4KGC4"/>
<feature type="region of interest" description="Disordered" evidence="1">
    <location>
        <begin position="1"/>
        <end position="31"/>
    </location>
</feature>
<comment type="caution">
    <text evidence="2">The sequence shown here is derived from an EMBL/GenBank/DDBJ whole genome shotgun (WGS) entry which is preliminary data.</text>
</comment>
<keyword evidence="3" id="KW-1185">Reference proteome</keyword>
<evidence type="ECO:0000256" key="1">
    <source>
        <dbReference type="SAM" id="MobiDB-lite"/>
    </source>
</evidence>
<proteinExistence type="predicted"/>
<name>A0A4S4KGC4_9AGAM</name>
<accession>A0A4S4KGC4</accession>
<dbReference type="Proteomes" id="UP000308199">
    <property type="component" value="Unassembled WGS sequence"/>
</dbReference>
<organism evidence="2 3">
    <name type="scientific">Phellinidium pouzarii</name>
    <dbReference type="NCBI Taxonomy" id="167371"/>
    <lineage>
        <taxon>Eukaryota</taxon>
        <taxon>Fungi</taxon>
        <taxon>Dikarya</taxon>
        <taxon>Basidiomycota</taxon>
        <taxon>Agaricomycotina</taxon>
        <taxon>Agaricomycetes</taxon>
        <taxon>Hymenochaetales</taxon>
        <taxon>Hymenochaetaceae</taxon>
        <taxon>Phellinidium</taxon>
    </lineage>
</organism>
<sequence length="85" mass="9427">MDDIPGLVEASNTERDEDVNMDGDHTDTDSSEDCDFLTDGLANKNTFTSFILKMDAGATLLEIEILNKKAMEAIIWRCKPATSRD</sequence>
<protein>
    <submittedName>
        <fullName evidence="2">Uncharacterized protein</fullName>
    </submittedName>
</protein>
<dbReference type="EMBL" id="SGPK01000867">
    <property type="protein sequence ID" value="THG96577.1"/>
    <property type="molecule type" value="Genomic_DNA"/>
</dbReference>
<evidence type="ECO:0000313" key="2">
    <source>
        <dbReference type="EMBL" id="THG96577.1"/>
    </source>
</evidence>
<reference evidence="2 3" key="1">
    <citation type="submission" date="2019-02" db="EMBL/GenBank/DDBJ databases">
        <title>Genome sequencing of the rare red list fungi Phellinidium pouzarii.</title>
        <authorList>
            <person name="Buettner E."/>
            <person name="Kellner H."/>
        </authorList>
    </citation>
    <scope>NUCLEOTIDE SEQUENCE [LARGE SCALE GENOMIC DNA]</scope>
    <source>
        <strain evidence="2 3">DSM 108285</strain>
    </source>
</reference>